<proteinExistence type="predicted"/>
<evidence type="ECO:0000313" key="1">
    <source>
        <dbReference type="EMBL" id="XCH39299.1"/>
    </source>
</evidence>
<gene>
    <name evidence="1" type="ORF">FpNV_054</name>
</gene>
<organism evidence="1">
    <name type="scientific">Faxonius propinquus nudivirus</name>
    <dbReference type="NCBI Taxonomy" id="3139431"/>
    <lineage>
        <taxon>Viruses</taxon>
        <taxon>Viruses incertae sedis</taxon>
        <taxon>Naldaviricetes</taxon>
        <taxon>Lefavirales</taxon>
        <taxon>Nudiviridae</taxon>
    </lineage>
</organism>
<sequence>MKSYIYKTKYYGNLLPNILNFETILTNNLNEIEKIPIKIIFYDQNLSIRNFIESDFIDTYKQERSISNVYIFANSLLDLDSINSILDKIILLNEHSSFKLKTYPQSLIYVPQTIYKNTTDAINLNDGIIMHFTKYIDSDYTYIDLQSYCNSNIIPTNYIEYIHFTKRNYVNLLHGIVKSDGSVEVFNAYPLENTTKIFILDNSWRIVHSTKNKIALKQINNLYIWMVSLYDSFISHSENIANDDILEASLLDTNMLDISEIKQLMKIYNNIGFMDLNFTEKNISAEDKKNNILAFSGILSELELGLYYNIFKYYM</sequence>
<dbReference type="EMBL" id="PP955094">
    <property type="protein sequence ID" value="XCH39299.1"/>
    <property type="molecule type" value="Genomic_DNA"/>
</dbReference>
<accession>A0AAU8GF28</accession>
<reference evidence="1" key="1">
    <citation type="submission" date="2024-06" db="EMBL/GenBank/DDBJ databases">
        <title>North American crayfish harbour diverse members of the Nudiviridae.</title>
        <authorList>
            <person name="Stratton C."/>
            <person name="Bojko J."/>
        </authorList>
    </citation>
    <scope>NUCLEOTIDE SEQUENCE</scope>
    <source>
        <strain evidence="1">142H</strain>
    </source>
</reference>
<name>A0AAU8GF28_9VIRU</name>
<protein>
    <submittedName>
        <fullName evidence="1">Uncharacterized protein</fullName>
    </submittedName>
</protein>